<keyword evidence="9" id="KW-1185">Reference proteome</keyword>
<evidence type="ECO:0000313" key="8">
    <source>
        <dbReference type="EMBL" id="EGO64733.1"/>
    </source>
</evidence>
<dbReference type="PANTHER" id="PTHR42792:SF2">
    <property type="entry name" value="FLAGELLIN"/>
    <property type="match status" value="1"/>
</dbReference>
<proteinExistence type="inferred from homology"/>
<dbReference type="GO" id="GO:0005576">
    <property type="term" value="C:extracellular region"/>
    <property type="evidence" value="ECO:0007669"/>
    <property type="project" value="UniProtKB-SubCell"/>
</dbReference>
<dbReference type="EMBL" id="AFGF01000050">
    <property type="protein sequence ID" value="EGO64733.1"/>
    <property type="molecule type" value="Genomic_DNA"/>
</dbReference>
<keyword evidence="5" id="KW-0175">Coiled coil</keyword>
<evidence type="ECO:0000256" key="4">
    <source>
        <dbReference type="RuleBase" id="RU362073"/>
    </source>
</evidence>
<dbReference type="GO" id="GO:0005198">
    <property type="term" value="F:structural molecule activity"/>
    <property type="evidence" value="ECO:0007669"/>
    <property type="project" value="UniProtKB-UniRule"/>
</dbReference>
<dbReference type="PANTHER" id="PTHR42792">
    <property type="entry name" value="FLAGELLIN"/>
    <property type="match status" value="1"/>
</dbReference>
<protein>
    <recommendedName>
        <fullName evidence="2 4">Flagellin</fullName>
    </recommendedName>
</protein>
<evidence type="ECO:0000256" key="1">
    <source>
        <dbReference type="ARBA" id="ARBA00005709"/>
    </source>
</evidence>
<comment type="subcellular location">
    <subcellularLocation>
        <location evidence="4">Secreted</location>
    </subcellularLocation>
    <subcellularLocation>
        <location evidence="4">Bacterial flagellum</location>
    </subcellularLocation>
</comment>
<evidence type="ECO:0000256" key="3">
    <source>
        <dbReference type="ARBA" id="ARBA00023143"/>
    </source>
</evidence>
<reference evidence="8 9" key="1">
    <citation type="journal article" date="2011" name="EMBO J.">
        <title>Structural diversity of bacterial flagellar motors.</title>
        <authorList>
            <person name="Chen S."/>
            <person name="Beeby M."/>
            <person name="Murphy G.E."/>
            <person name="Leadbetter J.R."/>
            <person name="Hendrixson D.R."/>
            <person name="Briegel A."/>
            <person name="Li Z."/>
            <person name="Shi J."/>
            <person name="Tocheva E.I."/>
            <person name="Muller A."/>
            <person name="Dobro M.J."/>
            <person name="Jensen G.J."/>
        </authorList>
    </citation>
    <scope>NUCLEOTIDE SEQUENCE [LARGE SCALE GENOMIC DNA]</scope>
    <source>
        <strain evidence="8 9">DSM 6540</strain>
    </source>
</reference>
<organism evidence="8 9">
    <name type="scientific">Acetonema longum DSM 6540</name>
    <dbReference type="NCBI Taxonomy" id="1009370"/>
    <lineage>
        <taxon>Bacteria</taxon>
        <taxon>Bacillati</taxon>
        <taxon>Bacillota</taxon>
        <taxon>Negativicutes</taxon>
        <taxon>Acetonemataceae</taxon>
        <taxon>Acetonema</taxon>
    </lineage>
</organism>
<dbReference type="InterPro" id="IPR046358">
    <property type="entry name" value="Flagellin_C"/>
</dbReference>
<dbReference type="STRING" id="1009370.ALO_06718"/>
<dbReference type="InterPro" id="IPR001492">
    <property type="entry name" value="Flagellin"/>
</dbReference>
<keyword evidence="3 4" id="KW-0975">Bacterial flagellum</keyword>
<keyword evidence="8" id="KW-0966">Cell projection</keyword>
<evidence type="ECO:0000259" key="6">
    <source>
        <dbReference type="Pfam" id="PF00669"/>
    </source>
</evidence>
<dbReference type="Proteomes" id="UP000003240">
    <property type="component" value="Unassembled WGS sequence"/>
</dbReference>
<dbReference type="Pfam" id="PF00669">
    <property type="entry name" value="Flagellin_N"/>
    <property type="match status" value="1"/>
</dbReference>
<evidence type="ECO:0000259" key="7">
    <source>
        <dbReference type="Pfam" id="PF00700"/>
    </source>
</evidence>
<dbReference type="InterPro" id="IPR042187">
    <property type="entry name" value="Flagellin_C_sub2"/>
</dbReference>
<dbReference type="PRINTS" id="PR00207">
    <property type="entry name" value="FLAGELLIN"/>
</dbReference>
<dbReference type="eggNOG" id="COG1344">
    <property type="taxonomic scope" value="Bacteria"/>
</dbReference>
<dbReference type="Gene3D" id="6.10.10.10">
    <property type="entry name" value="Flagellar export chaperone, C-terminal domain"/>
    <property type="match status" value="1"/>
</dbReference>
<comment type="similarity">
    <text evidence="1 4">Belongs to the bacterial flagellin family.</text>
</comment>
<keyword evidence="8" id="KW-0969">Cilium</keyword>
<accession>F7NH02</accession>
<evidence type="ECO:0000256" key="2">
    <source>
        <dbReference type="ARBA" id="ARBA00020110"/>
    </source>
</evidence>
<comment type="function">
    <text evidence="4">Flagellin is the subunit protein which polymerizes to form the filaments of bacterial flagella.</text>
</comment>
<dbReference type="SUPFAM" id="SSF64518">
    <property type="entry name" value="Phase 1 flagellin"/>
    <property type="match status" value="1"/>
</dbReference>
<dbReference type="Pfam" id="PF00700">
    <property type="entry name" value="Flagellin_C"/>
    <property type="match status" value="1"/>
</dbReference>
<dbReference type="AlphaFoldDB" id="F7NH02"/>
<evidence type="ECO:0000256" key="5">
    <source>
        <dbReference type="SAM" id="Coils"/>
    </source>
</evidence>
<sequence>MGMIINHNLGALNTYNQLNLNSSSMNKSLQKLSSGYRINSAADDAAGLAISEKMRSQIRGLDQAGRNAQDAISLVQTAEGALEETTNIMQRMRELAVQSASDTNTEEDRANLQDEVDALVKEINRIASTTEFNTKKLLNGSMGTPVTAAVATVQTNTSLNAATTTGTALTALTDTAGNSLGIQEGDTITVSYIKDGELVSDTLEVAAATALTDIDALVADADLTIDATTNALVATATAAGIDGAFYGLTITVTNTAEGGDGDTNTTATDALSGFKQTTAAANVRLDGSATVLIGANSGQSINIFVDAMDATTLGVQGLQINTQESADISLKAVDTALSTVASTRSRLGAVQNRLEYTINNLTTSSENLTAAESRIRDVDMASEMAEYTKLSVLTQAATAMLAQANQQPQQVLTLLQ</sequence>
<dbReference type="GO" id="GO:0009288">
    <property type="term" value="C:bacterial-type flagellum"/>
    <property type="evidence" value="ECO:0007669"/>
    <property type="project" value="UniProtKB-SubCell"/>
</dbReference>
<feature type="domain" description="Flagellin C-terminal" evidence="7">
    <location>
        <begin position="330"/>
        <end position="415"/>
    </location>
</feature>
<keyword evidence="8" id="KW-0282">Flagellum</keyword>
<feature type="domain" description="Flagellin N-terminal" evidence="6">
    <location>
        <begin position="5"/>
        <end position="141"/>
    </location>
</feature>
<dbReference type="Gene3D" id="1.20.1330.10">
    <property type="entry name" value="f41 fragment of flagellin, N-terminal domain"/>
    <property type="match status" value="1"/>
</dbReference>
<feature type="coiled-coil region" evidence="5">
    <location>
        <begin position="75"/>
        <end position="129"/>
    </location>
</feature>
<gene>
    <name evidence="8" type="ORF">ALO_06718</name>
</gene>
<evidence type="ECO:0000313" key="9">
    <source>
        <dbReference type="Proteomes" id="UP000003240"/>
    </source>
</evidence>
<dbReference type="RefSeq" id="WP_004573165.1">
    <property type="nucleotide sequence ID" value="NZ_AFGF01000050.1"/>
</dbReference>
<comment type="caution">
    <text evidence="8">The sequence shown here is derived from an EMBL/GenBank/DDBJ whole genome shotgun (WGS) entry which is preliminary data.</text>
</comment>
<dbReference type="InterPro" id="IPR001029">
    <property type="entry name" value="Flagellin_N"/>
</dbReference>
<dbReference type="Gene3D" id="3.30.70.2120">
    <property type="match status" value="1"/>
</dbReference>
<name>F7NH02_9FIRM</name>
<keyword evidence="4" id="KW-0964">Secreted</keyword>